<sequence>METTSTFSLIEKALEQGQGVLRLTPTWVPRSFCVPGRRIKLHPDDYYVLGGERGGIDERWFSSTTPAKNGPLTGENEGLSHVVFNDGGAEVQFLLKDAVNELKGELIGDRLWNEYGAWPMYSKFFDNMGPLPHHLHHNDEQAALIGQLGKPEAYYFPPQVNNHGGDFPYTFFGIAPGTTKEQIKECLQNFTKGDNKITNYSSAYRLEPGTGWDVPPGLLHAPGSLCTYEPQKASDVFAMYQSLVNEAIIPEELLWNGTPKDRIGDFDQLMEAIDWDLNVDPQMMANRFMKPLPVRPLEEMEGYIENWVCYKSDAFSAKELTVFPGQTVTIKDSAAYGLIMMQGHGKLNDWHIETPALIRYGQLTNDEFFVSEKAAMTGVTIVNASTTDPIVMLKHFGPGNPDLVL</sequence>
<reference evidence="1 2" key="1">
    <citation type="journal article" date="2014" name="Curr. Microbiol.">
        <title>Spirosoma radiotolerans sp. nov., a gamma-radiation-resistant bacterium isolated from gamma ray-irradiated soil.</title>
        <authorList>
            <person name="Lee J.J."/>
            <person name="Srinivasan S."/>
            <person name="Lim S."/>
            <person name="Joe M."/>
            <person name="Im S."/>
            <person name="Bae S.I."/>
            <person name="Park K.R."/>
            <person name="Han J.H."/>
            <person name="Park S.H."/>
            <person name="Joo B.M."/>
            <person name="Park S.J."/>
            <person name="Kim M.K."/>
        </authorList>
    </citation>
    <scope>NUCLEOTIDE SEQUENCE [LARGE SCALE GENOMIC DNA]</scope>
    <source>
        <strain evidence="1 2">DG5A</strain>
    </source>
</reference>
<evidence type="ECO:0008006" key="3">
    <source>
        <dbReference type="Google" id="ProtNLM"/>
    </source>
</evidence>
<dbReference type="STRING" id="1379870.SD10_18435"/>
<keyword evidence="2" id="KW-1185">Reference proteome</keyword>
<dbReference type="EMBL" id="CP010429">
    <property type="protein sequence ID" value="AKD56589.1"/>
    <property type="molecule type" value="Genomic_DNA"/>
</dbReference>
<proteinExistence type="predicted"/>
<name>A0A0E3ZWD5_9BACT</name>
<dbReference type="AlphaFoldDB" id="A0A0E3ZWD5"/>
<dbReference type="Proteomes" id="UP000033054">
    <property type="component" value="Chromosome"/>
</dbReference>
<dbReference type="KEGG" id="srd:SD10_18435"/>
<dbReference type="InterPro" id="IPR011051">
    <property type="entry name" value="RmlC_Cupin_sf"/>
</dbReference>
<dbReference type="HOGENOM" id="CLU_675888_0_0_10"/>
<gene>
    <name evidence="1" type="ORF">SD10_18435</name>
</gene>
<dbReference type="RefSeq" id="WP_046575760.1">
    <property type="nucleotide sequence ID" value="NZ_CP010429.1"/>
</dbReference>
<dbReference type="OrthoDB" id="103089at2"/>
<organism evidence="1 2">
    <name type="scientific">Spirosoma radiotolerans</name>
    <dbReference type="NCBI Taxonomy" id="1379870"/>
    <lineage>
        <taxon>Bacteria</taxon>
        <taxon>Pseudomonadati</taxon>
        <taxon>Bacteroidota</taxon>
        <taxon>Cytophagia</taxon>
        <taxon>Cytophagales</taxon>
        <taxon>Cytophagaceae</taxon>
        <taxon>Spirosoma</taxon>
    </lineage>
</organism>
<evidence type="ECO:0000313" key="2">
    <source>
        <dbReference type="Proteomes" id="UP000033054"/>
    </source>
</evidence>
<protein>
    <recommendedName>
        <fullName evidence="3">Mannose-6-phosphate isomerase</fullName>
    </recommendedName>
</protein>
<dbReference type="InterPro" id="IPR014710">
    <property type="entry name" value="RmlC-like_jellyroll"/>
</dbReference>
<dbReference type="SUPFAM" id="SSF51182">
    <property type="entry name" value="RmlC-like cupins"/>
    <property type="match status" value="1"/>
</dbReference>
<evidence type="ECO:0000313" key="1">
    <source>
        <dbReference type="EMBL" id="AKD56589.1"/>
    </source>
</evidence>
<accession>A0A0E3ZWD5</accession>
<dbReference type="Gene3D" id="2.60.120.10">
    <property type="entry name" value="Jelly Rolls"/>
    <property type="match status" value="1"/>
</dbReference>
<dbReference type="PATRIC" id="fig|1379870.5.peg.3986"/>